<accession>A0A813VBI5</accession>
<dbReference type="Proteomes" id="UP000663860">
    <property type="component" value="Unassembled WGS sequence"/>
</dbReference>
<organism evidence="3 4">
    <name type="scientific">Adineta steineri</name>
    <dbReference type="NCBI Taxonomy" id="433720"/>
    <lineage>
        <taxon>Eukaryota</taxon>
        <taxon>Metazoa</taxon>
        <taxon>Spiralia</taxon>
        <taxon>Gnathifera</taxon>
        <taxon>Rotifera</taxon>
        <taxon>Eurotatoria</taxon>
        <taxon>Bdelloidea</taxon>
        <taxon>Adinetida</taxon>
        <taxon>Adinetidae</taxon>
        <taxon>Adineta</taxon>
    </lineage>
</organism>
<dbReference type="EMBL" id="CAJNON010000018">
    <property type="protein sequence ID" value="CAF0790177.1"/>
    <property type="molecule type" value="Genomic_DNA"/>
</dbReference>
<evidence type="ECO:0000313" key="1">
    <source>
        <dbReference type="EMBL" id="CAF0790177.1"/>
    </source>
</evidence>
<evidence type="ECO:0000313" key="4">
    <source>
        <dbReference type="Proteomes" id="UP000663860"/>
    </source>
</evidence>
<dbReference type="InterPro" id="IPR032675">
    <property type="entry name" value="LRR_dom_sf"/>
</dbReference>
<dbReference type="Proteomes" id="UP000663891">
    <property type="component" value="Unassembled WGS sequence"/>
</dbReference>
<dbReference type="SUPFAM" id="SSF52047">
    <property type="entry name" value="RNI-like"/>
    <property type="match status" value="1"/>
</dbReference>
<dbReference type="Pfam" id="PF13516">
    <property type="entry name" value="LRR_6"/>
    <property type="match status" value="6"/>
</dbReference>
<comment type="caution">
    <text evidence="3">The sequence shown here is derived from an EMBL/GenBank/DDBJ whole genome shotgun (WGS) entry which is preliminary data.</text>
</comment>
<evidence type="ECO:0000313" key="2">
    <source>
        <dbReference type="EMBL" id="CAF0821520.1"/>
    </source>
</evidence>
<dbReference type="EMBL" id="CAJNOG010000039">
    <property type="protein sequence ID" value="CAF0821520.1"/>
    <property type="molecule type" value="Genomic_DNA"/>
</dbReference>
<dbReference type="OrthoDB" id="120976at2759"/>
<protein>
    <submittedName>
        <fullName evidence="3">Uncharacterized protein</fullName>
    </submittedName>
</protein>
<dbReference type="Gene3D" id="3.80.10.10">
    <property type="entry name" value="Ribonuclease Inhibitor"/>
    <property type="match status" value="3"/>
</dbReference>
<reference evidence="3" key="1">
    <citation type="submission" date="2021-02" db="EMBL/GenBank/DDBJ databases">
        <authorList>
            <person name="Nowell W R."/>
        </authorList>
    </citation>
    <scope>NUCLEOTIDE SEQUENCE</scope>
</reference>
<evidence type="ECO:0000313" key="3">
    <source>
        <dbReference type="EMBL" id="CAF0838616.1"/>
    </source>
</evidence>
<dbReference type="AlphaFoldDB" id="A0A813VBI5"/>
<dbReference type="EMBL" id="CAJNOE010000061">
    <property type="protein sequence ID" value="CAF0838616.1"/>
    <property type="molecule type" value="Genomic_DNA"/>
</dbReference>
<dbReference type="PANTHER" id="PTHR24114">
    <property type="entry name" value="LEUCINE RICH REPEAT FAMILY PROTEIN"/>
    <property type="match status" value="1"/>
</dbReference>
<name>A0A813VBI5_9BILA</name>
<dbReference type="InterPro" id="IPR001611">
    <property type="entry name" value="Leu-rich_rpt"/>
</dbReference>
<dbReference type="SMART" id="SM00368">
    <property type="entry name" value="LRR_RI"/>
    <property type="match status" value="7"/>
</dbReference>
<gene>
    <name evidence="3" type="ORF">IZO911_LOCUS8937</name>
    <name evidence="2" type="ORF">JYZ213_LOCUS6338</name>
    <name evidence="1" type="ORF">VCS650_LOCUS3444</name>
</gene>
<sequence>MGIYYQIPYHRVVSLDIFWRDSQTSSRQNDKFIDHILQFTRLQYLILHDINNVDLQFLLEKSNYMELISLTIDSRQRPSSKTFKIVSLMLVKSNLQKLRWNNSDYNAGEMSWPEQCKLKYLSINSCLYSQYLHILHQLPYLETLQLTDCIMDMNNTFKSSSNLLFNSQLACLIITDCSLSTEHFRSLILKTLKLRELKIIFRSRMFTSVIDTYEWEKLVRIELNFLNRLEFFLSYTISADDTISFNSIIAPFRELFWLNEKRWFTVCESIIHSDEQDRISLFTIPITMDIPRFYGPLKELDLGYNRITDDGAKSFSQALQNNNVLEIIDLSGNRIGGDGARYLALILENNTTILELSLVYNRIEAEGAKYIADALQENTTLRMLNLDDNEIGAAGAHYLAEVLRNNKTLEKLNLKSSRIEADGAKYLADALRENTTLKMLDLSDNEIGAAGAHYLAEVLRNNKARTLTKLYLKDIPDQGGRYYKSRKTENMASILRNSTTLSTINLAREKIGSAGAQHIGDALRTNTVIFFHFLVF</sequence>
<dbReference type="PANTHER" id="PTHR24114:SF2">
    <property type="entry name" value="F-BOX DOMAIN-CONTAINING PROTEIN-RELATED"/>
    <property type="match status" value="1"/>
</dbReference>
<proteinExistence type="predicted"/>
<dbReference type="Proteomes" id="UP000663845">
    <property type="component" value="Unassembled WGS sequence"/>
</dbReference>
<dbReference type="InterPro" id="IPR052394">
    <property type="entry name" value="LRR-containing"/>
</dbReference>